<evidence type="ECO:0000313" key="2">
    <source>
        <dbReference type="Proteomes" id="UP001054945"/>
    </source>
</evidence>
<protein>
    <submittedName>
        <fullName evidence="1">Uncharacterized protein</fullName>
    </submittedName>
</protein>
<organism evidence="1 2">
    <name type="scientific">Caerostris extrusa</name>
    <name type="common">Bark spider</name>
    <name type="synonym">Caerostris bankana</name>
    <dbReference type="NCBI Taxonomy" id="172846"/>
    <lineage>
        <taxon>Eukaryota</taxon>
        <taxon>Metazoa</taxon>
        <taxon>Ecdysozoa</taxon>
        <taxon>Arthropoda</taxon>
        <taxon>Chelicerata</taxon>
        <taxon>Arachnida</taxon>
        <taxon>Araneae</taxon>
        <taxon>Araneomorphae</taxon>
        <taxon>Entelegynae</taxon>
        <taxon>Araneoidea</taxon>
        <taxon>Araneidae</taxon>
        <taxon>Caerostris</taxon>
    </lineage>
</organism>
<accession>A0AAV4N953</accession>
<dbReference type="EMBL" id="BPLR01003037">
    <property type="protein sequence ID" value="GIX80496.1"/>
    <property type="molecule type" value="Genomic_DNA"/>
</dbReference>
<comment type="caution">
    <text evidence="1">The sequence shown here is derived from an EMBL/GenBank/DDBJ whole genome shotgun (WGS) entry which is preliminary data.</text>
</comment>
<proteinExistence type="predicted"/>
<reference evidence="1 2" key="1">
    <citation type="submission" date="2021-06" db="EMBL/GenBank/DDBJ databases">
        <title>Caerostris extrusa draft genome.</title>
        <authorList>
            <person name="Kono N."/>
            <person name="Arakawa K."/>
        </authorList>
    </citation>
    <scope>NUCLEOTIDE SEQUENCE [LARGE SCALE GENOMIC DNA]</scope>
</reference>
<gene>
    <name evidence="1" type="ORF">CEXT_405251</name>
</gene>
<dbReference type="AlphaFoldDB" id="A0AAV4N953"/>
<dbReference type="Proteomes" id="UP001054945">
    <property type="component" value="Unassembled WGS sequence"/>
</dbReference>
<sequence>MLLGNEKLTYCFIFRDDKVKRDPILIHYSEFLENRQNLLIFKKPKKAISIHHLLEKQGKTYERTMHHNHIETLSSLVVALDTDLTGGLPDDN</sequence>
<keyword evidence="2" id="KW-1185">Reference proteome</keyword>
<evidence type="ECO:0000313" key="1">
    <source>
        <dbReference type="EMBL" id="GIX80496.1"/>
    </source>
</evidence>
<name>A0AAV4N953_CAEEX</name>